<dbReference type="PROSITE" id="PS50045">
    <property type="entry name" value="SIGMA54_INTERACT_4"/>
    <property type="match status" value="1"/>
</dbReference>
<dbReference type="GO" id="GO:0005524">
    <property type="term" value="F:ATP binding"/>
    <property type="evidence" value="ECO:0007669"/>
    <property type="project" value="UniProtKB-KW"/>
</dbReference>
<evidence type="ECO:0000313" key="8">
    <source>
        <dbReference type="EMBL" id="HCT57354.1"/>
    </source>
</evidence>
<dbReference type="InterPro" id="IPR002197">
    <property type="entry name" value="HTH_Fis"/>
</dbReference>
<dbReference type="PANTHER" id="PTHR32071">
    <property type="entry name" value="TRANSCRIPTIONAL REGULATORY PROTEIN"/>
    <property type="match status" value="1"/>
</dbReference>
<dbReference type="Gene3D" id="3.40.50.300">
    <property type="entry name" value="P-loop containing nucleotide triphosphate hydrolases"/>
    <property type="match status" value="1"/>
</dbReference>
<keyword evidence="2" id="KW-0067">ATP-binding</keyword>
<dbReference type="InterPro" id="IPR003593">
    <property type="entry name" value="AAA+_ATPase"/>
</dbReference>
<dbReference type="Gene3D" id="1.10.10.60">
    <property type="entry name" value="Homeodomain-like"/>
    <property type="match status" value="1"/>
</dbReference>
<evidence type="ECO:0000313" key="9">
    <source>
        <dbReference type="Proteomes" id="UP000264071"/>
    </source>
</evidence>
<dbReference type="InterPro" id="IPR001789">
    <property type="entry name" value="Sig_transdc_resp-reg_receiver"/>
</dbReference>
<evidence type="ECO:0000259" key="7">
    <source>
        <dbReference type="PROSITE" id="PS50110"/>
    </source>
</evidence>
<evidence type="ECO:0000259" key="6">
    <source>
        <dbReference type="PROSITE" id="PS50045"/>
    </source>
</evidence>
<dbReference type="Pfam" id="PF00158">
    <property type="entry name" value="Sigma54_activat"/>
    <property type="match status" value="1"/>
</dbReference>
<keyword evidence="1" id="KW-0547">Nucleotide-binding</keyword>
<reference evidence="8 9" key="1">
    <citation type="journal article" date="2018" name="Nat. Biotechnol.">
        <title>A standardized bacterial taxonomy based on genome phylogeny substantially revises the tree of life.</title>
        <authorList>
            <person name="Parks D.H."/>
            <person name="Chuvochina M."/>
            <person name="Waite D.W."/>
            <person name="Rinke C."/>
            <person name="Skarshewski A."/>
            <person name="Chaumeil P.A."/>
            <person name="Hugenholtz P."/>
        </authorList>
    </citation>
    <scope>NUCLEOTIDE SEQUENCE [LARGE SCALE GENOMIC DNA]</scope>
    <source>
        <strain evidence="8">UBA8844</strain>
    </source>
</reference>
<dbReference type="GO" id="GO:0000160">
    <property type="term" value="P:phosphorelay signal transduction system"/>
    <property type="evidence" value="ECO:0007669"/>
    <property type="project" value="InterPro"/>
</dbReference>
<gene>
    <name evidence="8" type="ORF">DGD08_09110</name>
</gene>
<feature type="domain" description="Response regulatory" evidence="7">
    <location>
        <begin position="19"/>
        <end position="133"/>
    </location>
</feature>
<dbReference type="InterPro" id="IPR027417">
    <property type="entry name" value="P-loop_NTPase"/>
</dbReference>
<organism evidence="8 9">
    <name type="scientific">Gemmatimonas aurantiaca</name>
    <dbReference type="NCBI Taxonomy" id="173480"/>
    <lineage>
        <taxon>Bacteria</taxon>
        <taxon>Pseudomonadati</taxon>
        <taxon>Gemmatimonadota</taxon>
        <taxon>Gemmatimonadia</taxon>
        <taxon>Gemmatimonadales</taxon>
        <taxon>Gemmatimonadaceae</taxon>
        <taxon>Gemmatimonas</taxon>
    </lineage>
</organism>
<feature type="domain" description="Sigma-54 factor interaction" evidence="6">
    <location>
        <begin position="158"/>
        <end position="383"/>
    </location>
</feature>
<dbReference type="InterPro" id="IPR058031">
    <property type="entry name" value="AAA_lid_NorR"/>
</dbReference>
<dbReference type="InterPro" id="IPR011006">
    <property type="entry name" value="CheY-like_superfamily"/>
</dbReference>
<protein>
    <submittedName>
        <fullName evidence="8">Sigma-54-dependent Fis family transcriptional regulator</fullName>
    </submittedName>
</protein>
<dbReference type="GO" id="GO:0043565">
    <property type="term" value="F:sequence-specific DNA binding"/>
    <property type="evidence" value="ECO:0007669"/>
    <property type="project" value="InterPro"/>
</dbReference>
<dbReference type="Gene3D" id="1.10.8.60">
    <property type="match status" value="1"/>
</dbReference>
<dbReference type="InterPro" id="IPR002078">
    <property type="entry name" value="Sigma_54_int"/>
</dbReference>
<accession>A0A3D4V952</accession>
<dbReference type="FunFam" id="3.40.50.300:FF:000006">
    <property type="entry name" value="DNA-binding transcriptional regulator NtrC"/>
    <property type="match status" value="1"/>
</dbReference>
<dbReference type="PRINTS" id="PR01590">
    <property type="entry name" value="HTHFIS"/>
</dbReference>
<dbReference type="Gene3D" id="3.40.50.2300">
    <property type="match status" value="1"/>
</dbReference>
<feature type="modified residue" description="4-aspartylphosphate" evidence="5">
    <location>
        <position position="68"/>
    </location>
</feature>
<keyword evidence="5" id="KW-0597">Phosphoprotein</keyword>
<dbReference type="PROSITE" id="PS00675">
    <property type="entry name" value="SIGMA54_INTERACT_1"/>
    <property type="match status" value="1"/>
</dbReference>
<dbReference type="GO" id="GO:0006355">
    <property type="term" value="P:regulation of DNA-templated transcription"/>
    <property type="evidence" value="ECO:0007669"/>
    <property type="project" value="InterPro"/>
</dbReference>
<dbReference type="AlphaFoldDB" id="A0A3D4V952"/>
<sequence>MSQPIPTPMRGADALSPIRVLIAEDEAHLGAILEQFMTARGFQVRIVRDGKSALELLRSEAFDVALLDVVMPELDGLEVLRLVREEPLPPEIIVITGNGTIETAIAALKLGAYDFLSKPYRMAEIEVLVRRAWEKRMLARDNHHMQSRLRRAAPALTFVTQYAPLRAVLAMVEKVAPSTSPVLVTGESGTGKDLIARLLHAHGSNPDGPFVDLNCAALAEALLETELFGVEKGAFPGADQRKLGLFELAAGGTLYLDNIGELDLRLQAKLLRALETGSFFRVGGTQKVEVNVRVIASSTLDLSRMVQAEAFRDDLLHRINTIRIALPPLRDRVVDVPLLAQHFLEQFGSPVPRLSDDAVTVLERYRWPGNARELRNVMERASLLAADGTVSAADLPLGADVGAGARPTPVMTLSLAELERRHIAEILDRCQWHQGQAAELLGISPKTLYRKIREYGFKRPAGRGDKA</sequence>
<dbReference type="SUPFAM" id="SSF46689">
    <property type="entry name" value="Homeodomain-like"/>
    <property type="match status" value="1"/>
</dbReference>
<dbReference type="InterPro" id="IPR025662">
    <property type="entry name" value="Sigma_54_int_dom_ATP-bd_1"/>
</dbReference>
<dbReference type="InterPro" id="IPR009057">
    <property type="entry name" value="Homeodomain-like_sf"/>
</dbReference>
<proteinExistence type="predicted"/>
<comment type="caution">
    <text evidence="8">The sequence shown here is derived from an EMBL/GenBank/DDBJ whole genome shotgun (WGS) entry which is preliminary data.</text>
</comment>
<dbReference type="Pfam" id="PF25601">
    <property type="entry name" value="AAA_lid_14"/>
    <property type="match status" value="1"/>
</dbReference>
<dbReference type="SMART" id="SM00382">
    <property type="entry name" value="AAA"/>
    <property type="match status" value="1"/>
</dbReference>
<evidence type="ECO:0000256" key="2">
    <source>
        <dbReference type="ARBA" id="ARBA00022840"/>
    </source>
</evidence>
<dbReference type="PROSITE" id="PS50110">
    <property type="entry name" value="RESPONSE_REGULATORY"/>
    <property type="match status" value="1"/>
</dbReference>
<name>A0A3D4V952_9BACT</name>
<dbReference type="CDD" id="cd00009">
    <property type="entry name" value="AAA"/>
    <property type="match status" value="1"/>
</dbReference>
<evidence type="ECO:0000256" key="1">
    <source>
        <dbReference type="ARBA" id="ARBA00022741"/>
    </source>
</evidence>
<evidence type="ECO:0000256" key="3">
    <source>
        <dbReference type="ARBA" id="ARBA00023015"/>
    </source>
</evidence>
<dbReference type="Pfam" id="PF02954">
    <property type="entry name" value="HTH_8"/>
    <property type="match status" value="1"/>
</dbReference>
<evidence type="ECO:0000256" key="4">
    <source>
        <dbReference type="ARBA" id="ARBA00023163"/>
    </source>
</evidence>
<dbReference type="SUPFAM" id="SSF52540">
    <property type="entry name" value="P-loop containing nucleoside triphosphate hydrolases"/>
    <property type="match status" value="1"/>
</dbReference>
<dbReference type="EMBL" id="DPIY01000009">
    <property type="protein sequence ID" value="HCT57354.1"/>
    <property type="molecule type" value="Genomic_DNA"/>
</dbReference>
<dbReference type="SMART" id="SM00448">
    <property type="entry name" value="REC"/>
    <property type="match status" value="1"/>
</dbReference>
<dbReference type="Proteomes" id="UP000264071">
    <property type="component" value="Unassembled WGS sequence"/>
</dbReference>
<keyword evidence="3" id="KW-0805">Transcription regulation</keyword>
<dbReference type="SUPFAM" id="SSF52172">
    <property type="entry name" value="CheY-like"/>
    <property type="match status" value="1"/>
</dbReference>
<evidence type="ECO:0000256" key="5">
    <source>
        <dbReference type="PROSITE-ProRule" id="PRU00169"/>
    </source>
</evidence>
<keyword evidence="4" id="KW-0804">Transcription</keyword>
<dbReference type="Pfam" id="PF00072">
    <property type="entry name" value="Response_reg"/>
    <property type="match status" value="1"/>
</dbReference>